<comment type="catalytic activity">
    <reaction evidence="6 7">
        <text>Couples ATP hydrolysis with the unwinding of duplex DNA by translocating in the 3'-5' direction.</text>
        <dbReference type="EC" id="5.6.2.4"/>
    </reaction>
</comment>
<name>A0A6A6HYM5_9PLEO</name>
<dbReference type="Pfam" id="PF00271">
    <property type="entry name" value="Helicase_C"/>
    <property type="match status" value="1"/>
</dbReference>
<evidence type="ECO:0000256" key="2">
    <source>
        <dbReference type="ARBA" id="ARBA00022741"/>
    </source>
</evidence>
<dbReference type="RefSeq" id="XP_033678165.1">
    <property type="nucleotide sequence ID" value="XM_033825234.1"/>
</dbReference>
<dbReference type="NCBIfam" id="TIGR00614">
    <property type="entry name" value="recQ_fam"/>
    <property type="match status" value="1"/>
</dbReference>
<sequence>MSDAFDVSFDDEADFLAATEAVENGKRRREDEVGINSHKKAKTELSPSTVLANRVLNERFGLDSFRLKQEAAITRLLDGGSATIVFPTGAGKSLCYQVPAVAFRIQDELSGSRSPENSGITLVISPLIALMKDQVDALLRRGVKAAVLNSSVSRDQYLATQEDLRHGRLDLLYCAPERLNSEGFIASLKAIPGGIRLLAVDEAHCISEWGHSFRPDYLKISRFAQEAQVERVVCLTATATPKVAQDICDAFSIPKGGLFTTTVYRPNLRLLAQSSTKATDDVGRLVAHLREHPGPTIVYVTIQKGAEKLAEELQKRGFPAKPYHAGMSSDVRTKTQDEFLASSNMIVVATIAFGMGIDKPDIRNIIHFDIPSSIEAYSQQIGRAGRDGRPSVCVFNLSSKDFYLRNIFTYGDRPSERSLKLLLEDICSPNRRDLKPGDTFTVSLYQQARDVDINQTILSIIYAQLELHFKLFRAAGHLYNEYKYISKDPRMMSNDKSNAARAIARASVKASKWTYIALDQLSDTSGIPRADLVRKIDEWNERGYIQLEKKGVQSIFRLERPLPIAQEEIDGMIKQLDASMEAKEKQDLERTKALIDLITDKECFSRALATYFGETSDGMPEECGHCTWCETHEQAFLPDEPPQPPDPAKVRKLLDRVQVRDDPRFLAKVAFGIRSPRMGEMKIYSSGVFESMNVCDFTELLKIFTEECSRA</sequence>
<comment type="catalytic activity">
    <reaction evidence="7">
        <text>ATP + H2O = ADP + phosphate + H(+)</text>
        <dbReference type="Rhea" id="RHEA:13065"/>
        <dbReference type="ChEBI" id="CHEBI:15377"/>
        <dbReference type="ChEBI" id="CHEBI:15378"/>
        <dbReference type="ChEBI" id="CHEBI:30616"/>
        <dbReference type="ChEBI" id="CHEBI:43474"/>
        <dbReference type="ChEBI" id="CHEBI:456216"/>
    </reaction>
</comment>
<feature type="domain" description="Helicase C-terminal" evidence="9">
    <location>
        <begin position="281"/>
        <end position="427"/>
    </location>
</feature>
<dbReference type="GO" id="GO:0005737">
    <property type="term" value="C:cytoplasm"/>
    <property type="evidence" value="ECO:0007669"/>
    <property type="project" value="TreeGrafter"/>
</dbReference>
<dbReference type="GO" id="GO:0005694">
    <property type="term" value="C:chromosome"/>
    <property type="evidence" value="ECO:0007669"/>
    <property type="project" value="TreeGrafter"/>
</dbReference>
<dbReference type="AlphaFoldDB" id="A0A6A6HYM5"/>
<dbReference type="Pfam" id="PF16124">
    <property type="entry name" value="RecQ_Zn_bind"/>
    <property type="match status" value="1"/>
</dbReference>
<dbReference type="InterPro" id="IPR027417">
    <property type="entry name" value="P-loop_NTPase"/>
</dbReference>
<keyword evidence="11" id="KW-1185">Reference proteome</keyword>
<dbReference type="InterPro" id="IPR011545">
    <property type="entry name" value="DEAD/DEAH_box_helicase_dom"/>
</dbReference>
<evidence type="ECO:0000256" key="6">
    <source>
        <dbReference type="ARBA" id="ARBA00034617"/>
    </source>
</evidence>
<dbReference type="GO" id="GO:0005634">
    <property type="term" value="C:nucleus"/>
    <property type="evidence" value="ECO:0007669"/>
    <property type="project" value="UniProtKB-SubCell"/>
</dbReference>
<dbReference type="PANTHER" id="PTHR13710:SF120">
    <property type="entry name" value="BIFUNCTIONAL 3'-5' EXONUCLEASE_ATP-DEPENDENT HELICASE WRN"/>
    <property type="match status" value="1"/>
</dbReference>
<dbReference type="GO" id="GO:0005524">
    <property type="term" value="F:ATP binding"/>
    <property type="evidence" value="ECO:0007669"/>
    <property type="project" value="UniProtKB-KW"/>
</dbReference>
<dbReference type="SUPFAM" id="SSF52540">
    <property type="entry name" value="P-loop containing nucleoside triphosphate hydrolases"/>
    <property type="match status" value="1"/>
</dbReference>
<keyword evidence="7" id="KW-0539">Nucleus</keyword>
<evidence type="ECO:0000259" key="9">
    <source>
        <dbReference type="PROSITE" id="PS51194"/>
    </source>
</evidence>
<keyword evidence="2 7" id="KW-0547">Nucleotide-binding</keyword>
<evidence type="ECO:0000256" key="1">
    <source>
        <dbReference type="ARBA" id="ARBA00005446"/>
    </source>
</evidence>
<dbReference type="Proteomes" id="UP000800094">
    <property type="component" value="Unassembled WGS sequence"/>
</dbReference>
<dbReference type="GO" id="GO:0016787">
    <property type="term" value="F:hydrolase activity"/>
    <property type="evidence" value="ECO:0007669"/>
    <property type="project" value="UniProtKB-KW"/>
</dbReference>
<evidence type="ECO:0000256" key="7">
    <source>
        <dbReference type="RuleBase" id="RU364117"/>
    </source>
</evidence>
<proteinExistence type="inferred from homology"/>
<dbReference type="OrthoDB" id="10261556at2759"/>
<dbReference type="EC" id="5.6.2.4" evidence="7"/>
<evidence type="ECO:0000313" key="10">
    <source>
        <dbReference type="EMBL" id="KAF2243161.1"/>
    </source>
</evidence>
<dbReference type="GO" id="GO:0003676">
    <property type="term" value="F:nucleic acid binding"/>
    <property type="evidence" value="ECO:0007669"/>
    <property type="project" value="InterPro"/>
</dbReference>
<protein>
    <recommendedName>
        <fullName evidence="7">ATP-dependent DNA helicase</fullName>
        <ecNumber evidence="7">5.6.2.4</ecNumber>
    </recommendedName>
</protein>
<organism evidence="10 11">
    <name type="scientific">Trematosphaeria pertusa</name>
    <dbReference type="NCBI Taxonomy" id="390896"/>
    <lineage>
        <taxon>Eukaryota</taxon>
        <taxon>Fungi</taxon>
        <taxon>Dikarya</taxon>
        <taxon>Ascomycota</taxon>
        <taxon>Pezizomycotina</taxon>
        <taxon>Dothideomycetes</taxon>
        <taxon>Pleosporomycetidae</taxon>
        <taxon>Pleosporales</taxon>
        <taxon>Massarineae</taxon>
        <taxon>Trematosphaeriaceae</taxon>
        <taxon>Trematosphaeria</taxon>
    </lineage>
</organism>
<feature type="domain" description="Helicase ATP-binding" evidence="8">
    <location>
        <begin position="73"/>
        <end position="257"/>
    </location>
</feature>
<dbReference type="PANTHER" id="PTHR13710">
    <property type="entry name" value="DNA HELICASE RECQ FAMILY MEMBER"/>
    <property type="match status" value="1"/>
</dbReference>
<dbReference type="GO" id="GO:0009378">
    <property type="term" value="F:four-way junction helicase activity"/>
    <property type="evidence" value="ECO:0007669"/>
    <property type="project" value="TreeGrafter"/>
</dbReference>
<evidence type="ECO:0000256" key="3">
    <source>
        <dbReference type="ARBA" id="ARBA00022801"/>
    </source>
</evidence>
<dbReference type="InterPro" id="IPR004589">
    <property type="entry name" value="DNA_helicase_ATP-dep_RecQ"/>
</dbReference>
<dbReference type="InterPro" id="IPR032284">
    <property type="entry name" value="RecQ_Zn-bd"/>
</dbReference>
<dbReference type="SMART" id="SM00490">
    <property type="entry name" value="HELICc"/>
    <property type="match status" value="1"/>
</dbReference>
<dbReference type="CDD" id="cd18018">
    <property type="entry name" value="DEXHc_RecQ4-like"/>
    <property type="match status" value="1"/>
</dbReference>
<dbReference type="GO" id="GO:0043138">
    <property type="term" value="F:3'-5' DNA helicase activity"/>
    <property type="evidence" value="ECO:0007669"/>
    <property type="project" value="UniProtKB-EC"/>
</dbReference>
<evidence type="ECO:0000256" key="5">
    <source>
        <dbReference type="ARBA" id="ARBA00022840"/>
    </source>
</evidence>
<dbReference type="PROSITE" id="PS51194">
    <property type="entry name" value="HELICASE_CTER"/>
    <property type="match status" value="1"/>
</dbReference>
<comment type="subcellular location">
    <subcellularLocation>
        <location evidence="7">Nucleus</location>
    </subcellularLocation>
</comment>
<dbReference type="GO" id="GO:0000724">
    <property type="term" value="P:double-strand break repair via homologous recombination"/>
    <property type="evidence" value="ECO:0007669"/>
    <property type="project" value="TreeGrafter"/>
</dbReference>
<evidence type="ECO:0000259" key="8">
    <source>
        <dbReference type="PROSITE" id="PS51192"/>
    </source>
</evidence>
<dbReference type="Pfam" id="PF00270">
    <property type="entry name" value="DEAD"/>
    <property type="match status" value="1"/>
</dbReference>
<keyword evidence="4 7" id="KW-0347">Helicase</keyword>
<dbReference type="Gene3D" id="1.10.10.10">
    <property type="entry name" value="Winged helix-like DNA-binding domain superfamily/Winged helix DNA-binding domain"/>
    <property type="match status" value="1"/>
</dbReference>
<gene>
    <name evidence="10" type="ORF">BU26DRAFT_466804</name>
</gene>
<dbReference type="GeneID" id="54578564"/>
<dbReference type="Gene3D" id="3.40.50.300">
    <property type="entry name" value="P-loop containing nucleotide triphosphate hydrolases"/>
    <property type="match status" value="2"/>
</dbReference>
<accession>A0A6A6HYM5</accession>
<dbReference type="SMART" id="SM00487">
    <property type="entry name" value="DEXDc"/>
    <property type="match status" value="1"/>
</dbReference>
<dbReference type="EMBL" id="ML987206">
    <property type="protein sequence ID" value="KAF2243161.1"/>
    <property type="molecule type" value="Genomic_DNA"/>
</dbReference>
<keyword evidence="5 7" id="KW-0067">ATP-binding</keyword>
<evidence type="ECO:0000313" key="11">
    <source>
        <dbReference type="Proteomes" id="UP000800094"/>
    </source>
</evidence>
<evidence type="ECO:0000256" key="4">
    <source>
        <dbReference type="ARBA" id="ARBA00022806"/>
    </source>
</evidence>
<reference evidence="10" key="1">
    <citation type="journal article" date="2020" name="Stud. Mycol.">
        <title>101 Dothideomycetes genomes: a test case for predicting lifestyles and emergence of pathogens.</title>
        <authorList>
            <person name="Haridas S."/>
            <person name="Albert R."/>
            <person name="Binder M."/>
            <person name="Bloem J."/>
            <person name="Labutti K."/>
            <person name="Salamov A."/>
            <person name="Andreopoulos B."/>
            <person name="Baker S."/>
            <person name="Barry K."/>
            <person name="Bills G."/>
            <person name="Bluhm B."/>
            <person name="Cannon C."/>
            <person name="Castanera R."/>
            <person name="Culley D."/>
            <person name="Daum C."/>
            <person name="Ezra D."/>
            <person name="Gonzalez J."/>
            <person name="Henrissat B."/>
            <person name="Kuo A."/>
            <person name="Liang C."/>
            <person name="Lipzen A."/>
            <person name="Lutzoni F."/>
            <person name="Magnuson J."/>
            <person name="Mondo S."/>
            <person name="Nolan M."/>
            <person name="Ohm R."/>
            <person name="Pangilinan J."/>
            <person name="Park H.-J."/>
            <person name="Ramirez L."/>
            <person name="Alfaro M."/>
            <person name="Sun H."/>
            <person name="Tritt A."/>
            <person name="Yoshinaga Y."/>
            <person name="Zwiers L.-H."/>
            <person name="Turgeon B."/>
            <person name="Goodwin S."/>
            <person name="Spatafora J."/>
            <person name="Crous P."/>
            <person name="Grigoriev I."/>
        </authorList>
    </citation>
    <scope>NUCLEOTIDE SEQUENCE</scope>
    <source>
        <strain evidence="10">CBS 122368</strain>
    </source>
</reference>
<comment type="similarity">
    <text evidence="1 7">Belongs to the helicase family. RecQ subfamily.</text>
</comment>
<dbReference type="InterPro" id="IPR036388">
    <property type="entry name" value="WH-like_DNA-bd_sf"/>
</dbReference>
<keyword evidence="3 7" id="KW-0378">Hydrolase</keyword>
<dbReference type="PROSITE" id="PS51192">
    <property type="entry name" value="HELICASE_ATP_BIND_1"/>
    <property type="match status" value="1"/>
</dbReference>
<dbReference type="InterPro" id="IPR001650">
    <property type="entry name" value="Helicase_C-like"/>
</dbReference>
<dbReference type="InterPro" id="IPR014001">
    <property type="entry name" value="Helicase_ATP-bd"/>
</dbReference>